<dbReference type="Pfam" id="PF01397">
    <property type="entry name" value="Terpene_synth"/>
    <property type="match status" value="1"/>
</dbReference>
<dbReference type="PANTHER" id="PTHR31225:SF137">
    <property type="entry name" value="TERPENE SYNTHASE 11-RELATED"/>
    <property type="match status" value="1"/>
</dbReference>
<proteinExistence type="predicted"/>
<dbReference type="InterPro" id="IPR036965">
    <property type="entry name" value="Terpene_synth_N_sf"/>
</dbReference>
<protein>
    <recommendedName>
        <fullName evidence="2">Terpene synthase N-terminal domain-containing protein</fullName>
    </recommendedName>
</protein>
<dbReference type="InterPro" id="IPR001906">
    <property type="entry name" value="Terpene_synth_N"/>
</dbReference>
<dbReference type="GO" id="GO:0016114">
    <property type="term" value="P:terpenoid biosynthetic process"/>
    <property type="evidence" value="ECO:0007669"/>
    <property type="project" value="InterPro"/>
</dbReference>
<dbReference type="SUPFAM" id="SSF48239">
    <property type="entry name" value="Terpenoid cyclases/Protein prenyltransferases"/>
    <property type="match status" value="1"/>
</dbReference>
<dbReference type="Gene3D" id="1.50.10.130">
    <property type="entry name" value="Terpene synthase, N-terminal domain"/>
    <property type="match status" value="1"/>
</dbReference>
<dbReference type="InterPro" id="IPR008930">
    <property type="entry name" value="Terpenoid_cyclase/PrenylTrfase"/>
</dbReference>
<sequence length="130" mass="15385">MVVKEQKQRNEGLQIEIRKILRNAIDPLQSLELIDSIQRHGVAYHFEQEIDDILHRLHKINIDDDDLYAIALHFRLLRQQRYQITSDIFNRFLDDNGDFQDCLCNNVKALLSLYEDAYLGFPDEDILEKA</sequence>
<evidence type="ECO:0000313" key="4">
    <source>
        <dbReference type="Proteomes" id="UP000775213"/>
    </source>
</evidence>
<organism evidence="3 4">
    <name type="scientific">Dendrobium chrysotoxum</name>
    <name type="common">Orchid</name>
    <dbReference type="NCBI Taxonomy" id="161865"/>
    <lineage>
        <taxon>Eukaryota</taxon>
        <taxon>Viridiplantae</taxon>
        <taxon>Streptophyta</taxon>
        <taxon>Embryophyta</taxon>
        <taxon>Tracheophyta</taxon>
        <taxon>Spermatophyta</taxon>
        <taxon>Magnoliopsida</taxon>
        <taxon>Liliopsida</taxon>
        <taxon>Asparagales</taxon>
        <taxon>Orchidaceae</taxon>
        <taxon>Epidendroideae</taxon>
        <taxon>Malaxideae</taxon>
        <taxon>Dendrobiinae</taxon>
        <taxon>Dendrobium</taxon>
    </lineage>
</organism>
<keyword evidence="1" id="KW-0460">Magnesium</keyword>
<dbReference type="EMBL" id="JAGFBR010000010">
    <property type="protein sequence ID" value="KAH0460388.1"/>
    <property type="molecule type" value="Genomic_DNA"/>
</dbReference>
<gene>
    <name evidence="3" type="ORF">IEQ34_011051</name>
</gene>
<name>A0AAV7GXC8_DENCH</name>
<dbReference type="GO" id="GO:0010333">
    <property type="term" value="F:terpene synthase activity"/>
    <property type="evidence" value="ECO:0007669"/>
    <property type="project" value="InterPro"/>
</dbReference>
<accession>A0AAV7GXC8</accession>
<dbReference type="InterPro" id="IPR050148">
    <property type="entry name" value="Terpene_synthase-like"/>
</dbReference>
<feature type="domain" description="Terpene synthase N-terminal" evidence="2">
    <location>
        <begin position="7"/>
        <end position="130"/>
    </location>
</feature>
<dbReference type="AlphaFoldDB" id="A0AAV7GXC8"/>
<evidence type="ECO:0000256" key="1">
    <source>
        <dbReference type="ARBA" id="ARBA00022842"/>
    </source>
</evidence>
<evidence type="ECO:0000313" key="3">
    <source>
        <dbReference type="EMBL" id="KAH0460388.1"/>
    </source>
</evidence>
<keyword evidence="4" id="KW-1185">Reference proteome</keyword>
<comment type="caution">
    <text evidence="3">The sequence shown here is derived from an EMBL/GenBank/DDBJ whole genome shotgun (WGS) entry which is preliminary data.</text>
</comment>
<dbReference type="Proteomes" id="UP000775213">
    <property type="component" value="Unassembled WGS sequence"/>
</dbReference>
<reference evidence="3 4" key="1">
    <citation type="journal article" date="2021" name="Hortic Res">
        <title>Chromosome-scale assembly of the Dendrobium chrysotoxum genome enhances the understanding of orchid evolution.</title>
        <authorList>
            <person name="Zhang Y."/>
            <person name="Zhang G.Q."/>
            <person name="Zhang D."/>
            <person name="Liu X.D."/>
            <person name="Xu X.Y."/>
            <person name="Sun W.H."/>
            <person name="Yu X."/>
            <person name="Zhu X."/>
            <person name="Wang Z.W."/>
            <person name="Zhao X."/>
            <person name="Zhong W.Y."/>
            <person name="Chen H."/>
            <person name="Yin W.L."/>
            <person name="Huang T."/>
            <person name="Niu S.C."/>
            <person name="Liu Z.J."/>
        </authorList>
    </citation>
    <scope>NUCLEOTIDE SEQUENCE [LARGE SCALE GENOMIC DNA]</scope>
    <source>
        <strain evidence="3">Lindl</strain>
    </source>
</reference>
<evidence type="ECO:0000259" key="2">
    <source>
        <dbReference type="Pfam" id="PF01397"/>
    </source>
</evidence>
<dbReference type="PANTHER" id="PTHR31225">
    <property type="entry name" value="OS04G0344100 PROTEIN-RELATED"/>
    <property type="match status" value="1"/>
</dbReference>